<dbReference type="OrthoDB" id="5421041at2759"/>
<dbReference type="Proteomes" id="UP000019478">
    <property type="component" value="Unassembled WGS sequence"/>
</dbReference>
<feature type="coiled-coil region" evidence="1">
    <location>
        <begin position="64"/>
        <end position="98"/>
    </location>
</feature>
<dbReference type="RefSeq" id="XP_007734024.1">
    <property type="nucleotide sequence ID" value="XM_007735834.1"/>
</dbReference>
<gene>
    <name evidence="3" type="ORF">A1O3_05714</name>
</gene>
<comment type="caution">
    <text evidence="3">The sequence shown here is derived from an EMBL/GenBank/DDBJ whole genome shotgun (WGS) entry which is preliminary data.</text>
</comment>
<feature type="compositionally biased region" description="Polar residues" evidence="2">
    <location>
        <begin position="406"/>
        <end position="422"/>
    </location>
</feature>
<evidence type="ECO:0000256" key="1">
    <source>
        <dbReference type="SAM" id="Coils"/>
    </source>
</evidence>
<feature type="region of interest" description="Disordered" evidence="2">
    <location>
        <begin position="453"/>
        <end position="561"/>
    </location>
</feature>
<evidence type="ECO:0000313" key="4">
    <source>
        <dbReference type="Proteomes" id="UP000019478"/>
    </source>
</evidence>
<dbReference type="AlphaFoldDB" id="W9YRY4"/>
<dbReference type="EMBL" id="AMGY01000004">
    <property type="protein sequence ID" value="EXJ85039.1"/>
    <property type="molecule type" value="Genomic_DNA"/>
</dbReference>
<dbReference type="HOGENOM" id="CLU_030374_0_0_1"/>
<reference evidence="3 4" key="1">
    <citation type="submission" date="2013-03" db="EMBL/GenBank/DDBJ databases">
        <title>The Genome Sequence of Capronia epimyces CBS 606.96.</title>
        <authorList>
            <consortium name="The Broad Institute Genomics Platform"/>
            <person name="Cuomo C."/>
            <person name="de Hoog S."/>
            <person name="Gorbushina A."/>
            <person name="Walker B."/>
            <person name="Young S.K."/>
            <person name="Zeng Q."/>
            <person name="Gargeya S."/>
            <person name="Fitzgerald M."/>
            <person name="Haas B."/>
            <person name="Abouelleil A."/>
            <person name="Allen A.W."/>
            <person name="Alvarado L."/>
            <person name="Arachchi H.M."/>
            <person name="Berlin A.M."/>
            <person name="Chapman S.B."/>
            <person name="Gainer-Dewar J."/>
            <person name="Goldberg J."/>
            <person name="Griggs A."/>
            <person name="Gujja S."/>
            <person name="Hansen M."/>
            <person name="Howarth C."/>
            <person name="Imamovic A."/>
            <person name="Ireland A."/>
            <person name="Larimer J."/>
            <person name="McCowan C."/>
            <person name="Murphy C."/>
            <person name="Pearson M."/>
            <person name="Poon T.W."/>
            <person name="Priest M."/>
            <person name="Roberts A."/>
            <person name="Saif S."/>
            <person name="Shea T."/>
            <person name="Sisk P."/>
            <person name="Sykes S."/>
            <person name="Wortman J."/>
            <person name="Nusbaum C."/>
            <person name="Birren B."/>
        </authorList>
    </citation>
    <scope>NUCLEOTIDE SEQUENCE [LARGE SCALE GENOMIC DNA]</scope>
    <source>
        <strain evidence="3 4">CBS 606.96</strain>
    </source>
</reference>
<sequence length="561" mass="62059">MAETSDPVQKGAEVLEDEIQQTTATDGMQAPFDDVKDDDGKDSSHELDTTDSFDKFRKSAQIFLNIHRAEIAERDAEIVRLKAELGRVREGLKALKERQNVAVRDDMPGDSTVPTESAGSKEVADVNRAGHDLGTRLDKFMVDLGEDEASDAYQKIQGIWESCFQVVKHAMERDMSDEILAEWNVYWPDFEERIPNISAVTFEASNSSTAKRTRSMFVMALLAKSLEEYIFSPTYLLEDDDDLRDMLAKMSDTDKKTCLRRMLLSISDDDGRREAVKTTRVERAVEETTRPVRSLLPPEILDQLKSDLAQVIGKAATAWEPLQRCQSHYEVNTTATRARWTWNAVEFVGNGEDTALVTVDSSAFDSDEVLMVLFPRVCAIDRSKKPSFTPVFPGIVLQKSQLQRWHTTNDSPVEPDTTTVVPGTSPEAVEPVTNVAPTTVDNPEIEVVTAAAEEHKHEKQPGDDTATGESDAESESGDGADTGSETEDDTDSGTETEDDQEQSQTEEEDDHDQSKAETKEEGEKGKDDHDHDQSKAETQGKGEKGDDDIKIDGLSVGTGGV</sequence>
<dbReference type="eggNOG" id="ENOG502S5KH">
    <property type="taxonomic scope" value="Eukaryota"/>
</dbReference>
<keyword evidence="4" id="KW-1185">Reference proteome</keyword>
<feature type="compositionally biased region" description="Basic and acidic residues" evidence="2">
    <location>
        <begin position="512"/>
        <end position="551"/>
    </location>
</feature>
<feature type="compositionally biased region" description="Basic and acidic residues" evidence="2">
    <location>
        <begin position="453"/>
        <end position="462"/>
    </location>
</feature>
<feature type="region of interest" description="Disordered" evidence="2">
    <location>
        <begin position="406"/>
        <end position="430"/>
    </location>
</feature>
<feature type="compositionally biased region" description="Acidic residues" evidence="2">
    <location>
        <begin position="470"/>
        <end position="511"/>
    </location>
</feature>
<organism evidence="3 4">
    <name type="scientific">Capronia epimyces CBS 606.96</name>
    <dbReference type="NCBI Taxonomy" id="1182542"/>
    <lineage>
        <taxon>Eukaryota</taxon>
        <taxon>Fungi</taxon>
        <taxon>Dikarya</taxon>
        <taxon>Ascomycota</taxon>
        <taxon>Pezizomycotina</taxon>
        <taxon>Eurotiomycetes</taxon>
        <taxon>Chaetothyriomycetidae</taxon>
        <taxon>Chaetothyriales</taxon>
        <taxon>Herpotrichiellaceae</taxon>
        <taxon>Capronia</taxon>
    </lineage>
</organism>
<dbReference type="GeneID" id="19169824"/>
<protein>
    <submittedName>
        <fullName evidence="3">Uncharacterized protein</fullName>
    </submittedName>
</protein>
<feature type="region of interest" description="Disordered" evidence="2">
    <location>
        <begin position="17"/>
        <end position="49"/>
    </location>
</feature>
<keyword evidence="1" id="KW-0175">Coiled coil</keyword>
<name>W9YRY4_9EURO</name>
<evidence type="ECO:0000313" key="3">
    <source>
        <dbReference type="EMBL" id="EXJ85039.1"/>
    </source>
</evidence>
<accession>W9YRY4</accession>
<feature type="compositionally biased region" description="Basic and acidic residues" evidence="2">
    <location>
        <begin position="38"/>
        <end position="49"/>
    </location>
</feature>
<feature type="region of interest" description="Disordered" evidence="2">
    <location>
        <begin position="103"/>
        <end position="123"/>
    </location>
</feature>
<proteinExistence type="predicted"/>
<evidence type="ECO:0000256" key="2">
    <source>
        <dbReference type="SAM" id="MobiDB-lite"/>
    </source>
</evidence>